<feature type="transmembrane region" description="Helical" evidence="1">
    <location>
        <begin position="106"/>
        <end position="125"/>
    </location>
</feature>
<evidence type="ECO:0000313" key="2">
    <source>
        <dbReference type="EMBL" id="MCR2833646.1"/>
    </source>
</evidence>
<reference evidence="2 3" key="1">
    <citation type="submission" date="2022-08" db="EMBL/GenBank/DDBJ databases">
        <title>Polyphasic taxonomy analysis of Qipengyuania sp.RS5-5.</title>
        <authorList>
            <person name="Xamxidin M."/>
            <person name="Wu M."/>
        </authorList>
    </citation>
    <scope>NUCLEOTIDE SEQUENCE [LARGE SCALE GENOMIC DNA]</scope>
    <source>
        <strain evidence="2 3">RS5-5</strain>
    </source>
</reference>
<comment type="caution">
    <text evidence="2">The sequence shown here is derived from an EMBL/GenBank/DDBJ whole genome shotgun (WGS) entry which is preliminary data.</text>
</comment>
<keyword evidence="1" id="KW-1133">Transmembrane helix</keyword>
<feature type="transmembrane region" description="Helical" evidence="1">
    <location>
        <begin position="72"/>
        <end position="94"/>
    </location>
</feature>
<feature type="transmembrane region" description="Helical" evidence="1">
    <location>
        <begin position="35"/>
        <end position="52"/>
    </location>
</feature>
<evidence type="ECO:0000313" key="3">
    <source>
        <dbReference type="Proteomes" id="UP001206067"/>
    </source>
</evidence>
<sequence>MASPNRISLGLERLAIVLPVSIVSVAAGYALGSSWLTFALISAGCLAAMIYVGRKHGVSHTGALSPSIFDRYAPRVALSIALLLPFVMALANSLVARMDGASIEPFLWIALAGAGFSAVITLLIPDSWTRKKVLK</sequence>
<organism evidence="2 3">
    <name type="scientific">Parerythrobacter lacustris</name>
    <dbReference type="NCBI Taxonomy" id="2969984"/>
    <lineage>
        <taxon>Bacteria</taxon>
        <taxon>Pseudomonadati</taxon>
        <taxon>Pseudomonadota</taxon>
        <taxon>Alphaproteobacteria</taxon>
        <taxon>Sphingomonadales</taxon>
        <taxon>Erythrobacteraceae</taxon>
        <taxon>Parerythrobacter</taxon>
    </lineage>
</organism>
<name>A0ABT1XPQ7_9SPHN</name>
<feature type="transmembrane region" description="Helical" evidence="1">
    <location>
        <begin position="12"/>
        <end position="29"/>
    </location>
</feature>
<evidence type="ECO:0000256" key="1">
    <source>
        <dbReference type="SAM" id="Phobius"/>
    </source>
</evidence>
<dbReference type="EMBL" id="JANKHH010000004">
    <property type="protein sequence ID" value="MCR2833646.1"/>
    <property type="molecule type" value="Genomic_DNA"/>
</dbReference>
<keyword evidence="1" id="KW-0472">Membrane</keyword>
<gene>
    <name evidence="2" type="ORF">NSO95_06785</name>
</gene>
<dbReference type="Proteomes" id="UP001206067">
    <property type="component" value="Unassembled WGS sequence"/>
</dbReference>
<protein>
    <submittedName>
        <fullName evidence="2">Uncharacterized protein</fullName>
    </submittedName>
</protein>
<keyword evidence="3" id="KW-1185">Reference proteome</keyword>
<accession>A0ABT1XPQ7</accession>
<keyword evidence="1" id="KW-0812">Transmembrane</keyword>
<proteinExistence type="predicted"/>